<sequence>MDTTRRPPQARRLSVPAIHNFRFHQRARSNTFRRRRQPISRAALKSLAPLDLDIPASSVTAPPLHADPTPPPSLYLAVLSHLAELEARLNTSSSALHLLHQLRDEVAAYFPSLNEETSNEDTQEYDFEYDFGIRNALDFDFGCALDLDLDFGWRSRYAHLTAELSTLSLDEAKNKLYTLSTQSYDDAKSKFDSFKNRFVGEVRRWADGALPNIPTLPNMPDMHMPNISVLPMAIPDLHARLNELRVALPADLSSATDKFVSFVESLIEDDADGDVSWVDARWKGLNIHPRGHGAEEDVVTEGKGKERGDKVDLHALALEKSQEGKKLIRYRDLPEKWRNNEFVWEGYRFIPSARWPALIFSMFQLHNETVNIQTHFLPLLAILSVIPLPWTSPFTWHPFLSSLPITSQFDIFSFNFTPLPPSSADPIPKFLFLAAAGACLICSTIWHTLAGCSEFWLLEAGARVDYVGIGWLISASVSGVMYYGYVKHYYSS</sequence>
<dbReference type="Proteomes" id="UP000663826">
    <property type="component" value="Unassembled WGS sequence"/>
</dbReference>
<dbReference type="InterPro" id="IPR004254">
    <property type="entry name" value="AdipoR/HlyIII-related"/>
</dbReference>
<keyword evidence="3 6" id="KW-1133">Transmembrane helix</keyword>
<dbReference type="AlphaFoldDB" id="A0A8H2WLG1"/>
<evidence type="ECO:0000256" key="6">
    <source>
        <dbReference type="SAM" id="Phobius"/>
    </source>
</evidence>
<keyword evidence="5" id="KW-0862">Zinc</keyword>
<feature type="transmembrane region" description="Helical" evidence="6">
    <location>
        <begin position="464"/>
        <end position="485"/>
    </location>
</feature>
<dbReference type="PANTHER" id="PTHR20855:SF97">
    <property type="entry name" value="ADIPOR-LIKE RECEPTOR IZH3-RELATED"/>
    <property type="match status" value="1"/>
</dbReference>
<dbReference type="GO" id="GO:0038023">
    <property type="term" value="F:signaling receptor activity"/>
    <property type="evidence" value="ECO:0007669"/>
    <property type="project" value="TreeGrafter"/>
</dbReference>
<name>A0A8H2WLG1_9AGAM</name>
<feature type="binding site" evidence="5">
    <location>
        <position position="447"/>
    </location>
    <ligand>
        <name>Zn(2+)</name>
        <dbReference type="ChEBI" id="CHEBI:29105"/>
    </ligand>
</feature>
<evidence type="ECO:0000313" key="8">
    <source>
        <dbReference type="Proteomes" id="UP000663826"/>
    </source>
</evidence>
<dbReference type="GO" id="GO:0046872">
    <property type="term" value="F:metal ion binding"/>
    <property type="evidence" value="ECO:0007669"/>
    <property type="project" value="UniProtKB-KW"/>
</dbReference>
<comment type="caution">
    <text evidence="7">The sequence shown here is derived from an EMBL/GenBank/DDBJ whole genome shotgun (WGS) entry which is preliminary data.</text>
</comment>
<proteinExistence type="predicted"/>
<feature type="transmembrane region" description="Helical" evidence="6">
    <location>
        <begin position="430"/>
        <end position="452"/>
    </location>
</feature>
<evidence type="ECO:0000313" key="7">
    <source>
        <dbReference type="EMBL" id="CAE6385298.1"/>
    </source>
</evidence>
<dbReference type="EMBL" id="CAJMWQ010000815">
    <property type="protein sequence ID" value="CAE6385298.1"/>
    <property type="molecule type" value="Genomic_DNA"/>
</dbReference>
<keyword evidence="2 6" id="KW-0812">Transmembrane</keyword>
<dbReference type="GO" id="GO:0016020">
    <property type="term" value="C:membrane"/>
    <property type="evidence" value="ECO:0007669"/>
    <property type="project" value="UniProtKB-SubCell"/>
</dbReference>
<evidence type="ECO:0000256" key="3">
    <source>
        <dbReference type="ARBA" id="ARBA00022989"/>
    </source>
</evidence>
<keyword evidence="5" id="KW-0479">Metal-binding</keyword>
<protein>
    <submittedName>
        <fullName evidence="7">Uncharacterized protein</fullName>
    </submittedName>
</protein>
<evidence type="ECO:0000256" key="1">
    <source>
        <dbReference type="ARBA" id="ARBA00004141"/>
    </source>
</evidence>
<gene>
    <name evidence="7" type="ORF">RDB_LOCUS22615</name>
</gene>
<accession>A0A8H2WLG1</accession>
<reference evidence="7" key="1">
    <citation type="submission" date="2021-01" db="EMBL/GenBank/DDBJ databases">
        <authorList>
            <person name="Kaushik A."/>
        </authorList>
    </citation>
    <scope>NUCLEOTIDE SEQUENCE</scope>
    <source>
        <strain evidence="7">AG1-1B</strain>
    </source>
</reference>
<keyword evidence="4 6" id="KW-0472">Membrane</keyword>
<dbReference type="PANTHER" id="PTHR20855">
    <property type="entry name" value="ADIPOR/PROGESTIN RECEPTOR-RELATED"/>
    <property type="match status" value="1"/>
</dbReference>
<evidence type="ECO:0000256" key="2">
    <source>
        <dbReference type="ARBA" id="ARBA00022692"/>
    </source>
</evidence>
<dbReference type="Pfam" id="PF03006">
    <property type="entry name" value="HlyIII"/>
    <property type="match status" value="1"/>
</dbReference>
<comment type="subcellular location">
    <subcellularLocation>
        <location evidence="1">Membrane</location>
        <topology evidence="1">Multi-pass membrane protein</topology>
    </subcellularLocation>
</comment>
<dbReference type="GO" id="GO:0006882">
    <property type="term" value="P:intracellular zinc ion homeostasis"/>
    <property type="evidence" value="ECO:0007669"/>
    <property type="project" value="TreeGrafter"/>
</dbReference>
<evidence type="ECO:0000256" key="4">
    <source>
        <dbReference type="ARBA" id="ARBA00023136"/>
    </source>
</evidence>
<organism evidence="7 8">
    <name type="scientific">Rhizoctonia solani</name>
    <dbReference type="NCBI Taxonomy" id="456999"/>
    <lineage>
        <taxon>Eukaryota</taxon>
        <taxon>Fungi</taxon>
        <taxon>Dikarya</taxon>
        <taxon>Basidiomycota</taxon>
        <taxon>Agaricomycotina</taxon>
        <taxon>Agaricomycetes</taxon>
        <taxon>Cantharellales</taxon>
        <taxon>Ceratobasidiaceae</taxon>
        <taxon>Rhizoctonia</taxon>
    </lineage>
</organism>
<evidence type="ECO:0000256" key="5">
    <source>
        <dbReference type="PIRSR" id="PIRSR604254-1"/>
    </source>
</evidence>